<dbReference type="SUPFAM" id="SSF48371">
    <property type="entry name" value="ARM repeat"/>
    <property type="match status" value="1"/>
</dbReference>
<dbReference type="PANTHER" id="PTHR22998:SF1">
    <property type="entry name" value="NAD(+) HYDROLASE SARM1"/>
    <property type="match status" value="1"/>
</dbReference>
<dbReference type="Gene3D" id="1.25.10.10">
    <property type="entry name" value="Leucine-rich Repeat Variant"/>
    <property type="match status" value="1"/>
</dbReference>
<comment type="caution">
    <text evidence="9">The sequence shown here is derived from an EMBL/GenBank/DDBJ whole genome shotgun (WGS) entry which is preliminary data.</text>
</comment>
<protein>
    <submittedName>
        <fullName evidence="9">Sterile alpha and TIR motif-containing protein 1</fullName>
    </submittedName>
</protein>
<comment type="subcellular location">
    <subcellularLocation>
        <location evidence="1">Cytoplasm</location>
    </subcellularLocation>
</comment>
<evidence type="ECO:0000256" key="4">
    <source>
        <dbReference type="ARBA" id="ARBA00022737"/>
    </source>
</evidence>
<dbReference type="InterPro" id="IPR039184">
    <property type="entry name" value="SARM1"/>
</dbReference>
<evidence type="ECO:0000256" key="6">
    <source>
        <dbReference type="ARBA" id="ARBA00022859"/>
    </source>
</evidence>
<evidence type="ECO:0000256" key="7">
    <source>
        <dbReference type="ARBA" id="ARBA00023027"/>
    </source>
</evidence>
<dbReference type="SUPFAM" id="SSF47769">
    <property type="entry name" value="SAM/Pointed domain"/>
    <property type="match status" value="1"/>
</dbReference>
<proteinExistence type="predicted"/>
<evidence type="ECO:0000313" key="9">
    <source>
        <dbReference type="EMBL" id="KAK2111522.1"/>
    </source>
</evidence>
<reference evidence="9 10" key="1">
    <citation type="submission" date="2023-05" db="EMBL/GenBank/DDBJ databases">
        <title>B98-5 Cell Line De Novo Hybrid Assembly: An Optical Mapping Approach.</title>
        <authorList>
            <person name="Kananen K."/>
            <person name="Auerbach J.A."/>
            <person name="Kautto E."/>
            <person name="Blachly J.S."/>
        </authorList>
    </citation>
    <scope>NUCLEOTIDE SEQUENCE [LARGE SCALE GENOMIC DNA]</scope>
    <source>
        <strain evidence="9">B95-8</strain>
        <tissue evidence="9">Cell line</tissue>
    </source>
</reference>
<keyword evidence="6" id="KW-0391">Immunity</keyword>
<accession>A0ABQ9VQH7</accession>
<dbReference type="Gene3D" id="1.10.150.50">
    <property type="entry name" value="Transcription Factor, Ets-1"/>
    <property type="match status" value="1"/>
</dbReference>
<dbReference type="EMBL" id="JASSZA010000005">
    <property type="protein sequence ID" value="KAK2111522.1"/>
    <property type="molecule type" value="Genomic_DNA"/>
</dbReference>
<dbReference type="PROSITE" id="PS50105">
    <property type="entry name" value="SAM_DOMAIN"/>
    <property type="match status" value="1"/>
</dbReference>
<dbReference type="PANTHER" id="PTHR22998">
    <property type="entry name" value="SARM1"/>
    <property type="match status" value="1"/>
</dbReference>
<evidence type="ECO:0000256" key="2">
    <source>
        <dbReference type="ARBA" id="ARBA00022490"/>
    </source>
</evidence>
<dbReference type="InterPro" id="IPR001660">
    <property type="entry name" value="SAM"/>
</dbReference>
<keyword evidence="5" id="KW-0378">Hydrolase</keyword>
<dbReference type="Proteomes" id="UP001266305">
    <property type="component" value="Unassembled WGS sequence"/>
</dbReference>
<keyword evidence="2" id="KW-0963">Cytoplasm</keyword>
<dbReference type="InterPro" id="IPR013761">
    <property type="entry name" value="SAM/pointed_sf"/>
</dbReference>
<organism evidence="9 10">
    <name type="scientific">Saguinus oedipus</name>
    <name type="common">Cotton-top tamarin</name>
    <name type="synonym">Oedipomidas oedipus</name>
    <dbReference type="NCBI Taxonomy" id="9490"/>
    <lineage>
        <taxon>Eukaryota</taxon>
        <taxon>Metazoa</taxon>
        <taxon>Chordata</taxon>
        <taxon>Craniata</taxon>
        <taxon>Vertebrata</taxon>
        <taxon>Euteleostomi</taxon>
        <taxon>Mammalia</taxon>
        <taxon>Eutheria</taxon>
        <taxon>Euarchontoglires</taxon>
        <taxon>Primates</taxon>
        <taxon>Haplorrhini</taxon>
        <taxon>Platyrrhini</taxon>
        <taxon>Cebidae</taxon>
        <taxon>Callitrichinae</taxon>
        <taxon>Saguinus</taxon>
    </lineage>
</organism>
<dbReference type="InterPro" id="IPR011989">
    <property type="entry name" value="ARM-like"/>
</dbReference>
<keyword evidence="4" id="KW-0677">Repeat</keyword>
<keyword evidence="10" id="KW-1185">Reference proteome</keyword>
<gene>
    <name evidence="9" type="primary">SARM1_3</name>
    <name evidence="9" type="ORF">P7K49_011268</name>
</gene>
<keyword evidence="7" id="KW-0520">NAD</keyword>
<name>A0ABQ9VQH7_SAGOE</name>
<dbReference type="InterPro" id="IPR016024">
    <property type="entry name" value="ARM-type_fold"/>
</dbReference>
<keyword evidence="3" id="KW-0399">Innate immunity</keyword>
<evidence type="ECO:0000256" key="1">
    <source>
        <dbReference type="ARBA" id="ARBA00004496"/>
    </source>
</evidence>
<evidence type="ECO:0000313" key="10">
    <source>
        <dbReference type="Proteomes" id="UP001266305"/>
    </source>
</evidence>
<evidence type="ECO:0000256" key="5">
    <source>
        <dbReference type="ARBA" id="ARBA00022801"/>
    </source>
</evidence>
<evidence type="ECO:0000256" key="3">
    <source>
        <dbReference type="ARBA" id="ARBA00022588"/>
    </source>
</evidence>
<evidence type="ECO:0000259" key="8">
    <source>
        <dbReference type="PROSITE" id="PS50105"/>
    </source>
</evidence>
<feature type="domain" description="SAM" evidence="8">
    <location>
        <begin position="269"/>
        <end position="291"/>
    </location>
</feature>
<sequence length="423" mass="46244">MNLAKERILEHMFKHSEETCQRLVAAGGLDAVLYWCRRTDPALLRHCALALGNCALHGGQAVQRRMVEKRAAEWLFPLAFSKEDELLRLHACLAEVEREVERSGTLALVEPLVASLDPGRFARCLVDASDTSQGRGPDDLQRLVPLLDSSRLEAQCIGAFYLCAEAAIKSLQGKTKWLKGGSGHFAGLWVVKRDKEEDWERMGAAGELVEPRVLAPLPPQVFSEIGAVQSLKRLVSYSTNGTKSALAKRALRLLGEEVPRPILPCVPSWKEAEVQTWLQQIGFSQYCESFRVEPLGGTSPKSERAPWAQGLRPLPASHSRGAGVAFGGGEPVCSHPRGHSALILVPFTSSAPSPVLPLRLGLEVQGWKSGALPDTCLLPQEQQVDGDLLLRLTEEELQTYLGMKSGITRKRYGASCPPNPSLV</sequence>